<evidence type="ECO:0000313" key="1">
    <source>
        <dbReference type="EMBL" id="PTD12333.1"/>
    </source>
</evidence>
<evidence type="ECO:0000313" key="3">
    <source>
        <dbReference type="Proteomes" id="UP000241587"/>
    </source>
</evidence>
<dbReference type="AlphaFoldDB" id="A0A2T4H952"/>
<dbReference type="OrthoDB" id="10271990at2759"/>
<keyword evidence="3" id="KW-1185">Reference proteome</keyword>
<sequence length="99" mass="11504">MWTGREITTATSYASQERYPGAVFPYRQQVGEKSNKATVRSTFPGKRHLRGRVIIEYAVNLKRDAGNEFRFFSDVTVAELHLHCISKKGKEFRRRQLLN</sequence>
<reference evidence="2" key="2">
    <citation type="submission" date="2020-11" db="EMBL/GenBank/DDBJ databases">
        <title>The chromosome-scale genome resource for two endophytic Fusarium species: F. culmorum and F. pseudograminearum.</title>
        <authorList>
            <person name="Yuan Z."/>
        </authorList>
    </citation>
    <scope>NUCLEOTIDE SEQUENCE</scope>
    <source>
        <strain evidence="2">Class2-1B</strain>
    </source>
</reference>
<name>A0A2T4H952_FUSCU</name>
<organism evidence="1 3">
    <name type="scientific">Fusarium culmorum</name>
    <dbReference type="NCBI Taxonomy" id="5516"/>
    <lineage>
        <taxon>Eukaryota</taxon>
        <taxon>Fungi</taxon>
        <taxon>Dikarya</taxon>
        <taxon>Ascomycota</taxon>
        <taxon>Pezizomycotina</taxon>
        <taxon>Sordariomycetes</taxon>
        <taxon>Hypocreomycetidae</taxon>
        <taxon>Hypocreales</taxon>
        <taxon>Nectriaceae</taxon>
        <taxon>Fusarium</taxon>
    </lineage>
</organism>
<proteinExistence type="predicted"/>
<dbReference type="OMA" id="MWTGREI"/>
<reference evidence="1 3" key="1">
    <citation type="submission" date="2018-02" db="EMBL/GenBank/DDBJ databases">
        <title>Fusarium culmorum secondary metabolites in fungal-bacterial-plant interactions.</title>
        <authorList>
            <person name="Schmidt R."/>
        </authorList>
    </citation>
    <scope>NUCLEOTIDE SEQUENCE [LARGE SCALE GENOMIC DNA]</scope>
    <source>
        <strain evidence="1 3">PV</strain>
    </source>
</reference>
<evidence type="ECO:0000313" key="2">
    <source>
        <dbReference type="EMBL" id="QPC66429.1"/>
    </source>
</evidence>
<gene>
    <name evidence="1" type="ORF">FCULG_00003361</name>
    <name evidence="2" type="ORF">HYE67_008660</name>
</gene>
<dbReference type="EMBL" id="CP064750">
    <property type="protein sequence ID" value="QPC66429.1"/>
    <property type="molecule type" value="Genomic_DNA"/>
</dbReference>
<dbReference type="Proteomes" id="UP000663297">
    <property type="component" value="Chromosome 4"/>
</dbReference>
<accession>A0A2T4H952</accession>
<dbReference type="EMBL" id="PVEM01000001">
    <property type="protein sequence ID" value="PTD12333.1"/>
    <property type="molecule type" value="Genomic_DNA"/>
</dbReference>
<protein>
    <submittedName>
        <fullName evidence="1">Uncharacterized protein</fullName>
    </submittedName>
</protein>
<dbReference type="Proteomes" id="UP000241587">
    <property type="component" value="Unassembled WGS sequence"/>
</dbReference>